<evidence type="ECO:0000313" key="11">
    <source>
        <dbReference type="EMBL" id="HIU47308.1"/>
    </source>
</evidence>
<organism evidence="11 12">
    <name type="scientific">Candidatus Fimadaptatus faecigallinarum</name>
    <dbReference type="NCBI Taxonomy" id="2840814"/>
    <lineage>
        <taxon>Bacteria</taxon>
        <taxon>Bacillati</taxon>
        <taxon>Bacillota</taxon>
        <taxon>Clostridia</taxon>
        <taxon>Eubacteriales</taxon>
        <taxon>Candidatus Fimadaptatus</taxon>
    </lineage>
</organism>
<comment type="caution">
    <text evidence="11">The sequence shown here is derived from an EMBL/GenBank/DDBJ whole genome shotgun (WGS) entry which is preliminary data.</text>
</comment>
<dbReference type="Pfam" id="PF01554">
    <property type="entry name" value="MatE"/>
    <property type="match status" value="2"/>
</dbReference>
<proteinExistence type="inferred from homology"/>
<dbReference type="GO" id="GO:0005886">
    <property type="term" value="C:plasma membrane"/>
    <property type="evidence" value="ECO:0007669"/>
    <property type="project" value="UniProtKB-SubCell"/>
</dbReference>
<dbReference type="InterPro" id="IPR052031">
    <property type="entry name" value="Membrane_Transporter-Flippase"/>
</dbReference>
<dbReference type="AlphaFoldDB" id="A0A9D1LSL5"/>
<name>A0A9D1LSL5_9FIRM</name>
<evidence type="ECO:0000256" key="3">
    <source>
        <dbReference type="ARBA" id="ARBA00022106"/>
    </source>
</evidence>
<dbReference type="CDD" id="cd13143">
    <property type="entry name" value="MATE_MepA_like"/>
    <property type="match status" value="1"/>
</dbReference>
<dbReference type="InterPro" id="IPR002528">
    <property type="entry name" value="MATE_fam"/>
</dbReference>
<dbReference type="PIRSF" id="PIRSF006603">
    <property type="entry name" value="DinF"/>
    <property type="match status" value="1"/>
</dbReference>
<dbReference type="Proteomes" id="UP000824123">
    <property type="component" value="Unassembled WGS sequence"/>
</dbReference>
<feature type="transmembrane region" description="Helical" evidence="10">
    <location>
        <begin position="171"/>
        <end position="194"/>
    </location>
</feature>
<feature type="transmembrane region" description="Helical" evidence="10">
    <location>
        <begin position="320"/>
        <end position="343"/>
    </location>
</feature>
<dbReference type="GO" id="GO:0042910">
    <property type="term" value="F:xenobiotic transmembrane transporter activity"/>
    <property type="evidence" value="ECO:0007669"/>
    <property type="project" value="InterPro"/>
</dbReference>
<comment type="similarity">
    <text evidence="2">Belongs to the multi antimicrobial extrusion (MATE) (TC 2.A.66.1) family. MepA subfamily.</text>
</comment>
<evidence type="ECO:0000256" key="7">
    <source>
        <dbReference type="ARBA" id="ARBA00022989"/>
    </source>
</evidence>
<dbReference type="EMBL" id="DVNK01000052">
    <property type="protein sequence ID" value="HIU47308.1"/>
    <property type="molecule type" value="Genomic_DNA"/>
</dbReference>
<feature type="transmembrane region" description="Helical" evidence="10">
    <location>
        <begin position="55"/>
        <end position="78"/>
    </location>
</feature>
<dbReference type="InterPro" id="IPR048279">
    <property type="entry name" value="MdtK-like"/>
</dbReference>
<dbReference type="GO" id="GO:0015297">
    <property type="term" value="F:antiporter activity"/>
    <property type="evidence" value="ECO:0007669"/>
    <property type="project" value="InterPro"/>
</dbReference>
<keyword evidence="6 10" id="KW-0812">Transmembrane</keyword>
<evidence type="ECO:0000256" key="6">
    <source>
        <dbReference type="ARBA" id="ARBA00022692"/>
    </source>
</evidence>
<feature type="transmembrane region" description="Helical" evidence="10">
    <location>
        <begin position="142"/>
        <end position="159"/>
    </location>
</feature>
<evidence type="ECO:0000256" key="10">
    <source>
        <dbReference type="SAM" id="Phobius"/>
    </source>
</evidence>
<evidence type="ECO:0000256" key="2">
    <source>
        <dbReference type="ARBA" id="ARBA00008417"/>
    </source>
</evidence>
<keyword evidence="5" id="KW-1003">Cell membrane</keyword>
<feature type="transmembrane region" description="Helical" evidence="10">
    <location>
        <begin position="402"/>
        <end position="421"/>
    </location>
</feature>
<keyword evidence="7 10" id="KW-1133">Transmembrane helix</keyword>
<dbReference type="PANTHER" id="PTHR43549:SF2">
    <property type="entry name" value="MULTIDRUG RESISTANCE PROTEIN NORM-RELATED"/>
    <property type="match status" value="1"/>
</dbReference>
<evidence type="ECO:0000256" key="4">
    <source>
        <dbReference type="ARBA" id="ARBA00022448"/>
    </source>
</evidence>
<sequence length="465" mass="50146">MSNITDVEAQHKRMVETPMTRLIVAMALPTTASQLVTVIYNTADTYFVSQMGTSATAAVGVVFSLMSIIQAFGFGLGMGASSIISRKLGARQEEDAHRFGSSAFAAAIAFGLAILVAGLCALEPFMRLLGSTETILPYACGYARYILIGAPIMCSSFVLNNILRSQGQATLAMWGLCAGGLLNIALDPLLIFAFNMGIEGAAVATLLSQCVSFAILLSVFLRDRSIVQLRPRYISHRPGDYLMILRMGLPTICRQGLASLASALMNIQGALFGDAAVAALTVSNKVYLLVRNIVIGVGQGFQPVAGYNYGARNTKRVREAFFVTCVIGTALCVVATGVLTLFAHEITGLFSKDAEMIPLCVKALYYFSAVTPLLAYSTYVNQLYQCLGFSGQASFLASCRQGIFYLPLIYLLPHFIGLDGVMLTQPLADLLTFIISIPYQVWFYRHILRLEPRPGIAGEHGKAGR</sequence>
<keyword evidence="8 10" id="KW-0472">Membrane</keyword>
<dbReference type="NCBIfam" id="TIGR00797">
    <property type="entry name" value="matE"/>
    <property type="match status" value="1"/>
</dbReference>
<gene>
    <name evidence="11" type="ORF">IAC59_08660</name>
</gene>
<feature type="transmembrane region" description="Helical" evidence="10">
    <location>
        <begin position="363"/>
        <end position="381"/>
    </location>
</feature>
<feature type="transmembrane region" description="Helical" evidence="10">
    <location>
        <begin position="200"/>
        <end position="221"/>
    </location>
</feature>
<evidence type="ECO:0000256" key="1">
    <source>
        <dbReference type="ARBA" id="ARBA00004651"/>
    </source>
</evidence>
<keyword evidence="9" id="KW-0046">Antibiotic resistance</keyword>
<feature type="transmembrane region" description="Helical" evidence="10">
    <location>
        <begin position="99"/>
        <end position="122"/>
    </location>
</feature>
<reference evidence="11" key="1">
    <citation type="submission" date="2020-10" db="EMBL/GenBank/DDBJ databases">
        <authorList>
            <person name="Gilroy R."/>
        </authorList>
    </citation>
    <scope>NUCLEOTIDE SEQUENCE</scope>
    <source>
        <strain evidence="11">ChiSxjej2B14-8506</strain>
    </source>
</reference>
<evidence type="ECO:0000256" key="8">
    <source>
        <dbReference type="ARBA" id="ARBA00023136"/>
    </source>
</evidence>
<dbReference type="GO" id="GO:0046677">
    <property type="term" value="P:response to antibiotic"/>
    <property type="evidence" value="ECO:0007669"/>
    <property type="project" value="UniProtKB-KW"/>
</dbReference>
<keyword evidence="4" id="KW-0813">Transport</keyword>
<feature type="transmembrane region" description="Helical" evidence="10">
    <location>
        <begin position="22"/>
        <end position="43"/>
    </location>
</feature>
<evidence type="ECO:0000256" key="9">
    <source>
        <dbReference type="ARBA" id="ARBA00023251"/>
    </source>
</evidence>
<evidence type="ECO:0000256" key="5">
    <source>
        <dbReference type="ARBA" id="ARBA00022475"/>
    </source>
</evidence>
<reference evidence="11" key="2">
    <citation type="journal article" date="2021" name="PeerJ">
        <title>Extensive microbial diversity within the chicken gut microbiome revealed by metagenomics and culture.</title>
        <authorList>
            <person name="Gilroy R."/>
            <person name="Ravi A."/>
            <person name="Getino M."/>
            <person name="Pursley I."/>
            <person name="Horton D.L."/>
            <person name="Alikhan N.F."/>
            <person name="Baker D."/>
            <person name="Gharbi K."/>
            <person name="Hall N."/>
            <person name="Watson M."/>
            <person name="Adriaenssens E.M."/>
            <person name="Foster-Nyarko E."/>
            <person name="Jarju S."/>
            <person name="Secka A."/>
            <person name="Antonio M."/>
            <person name="Oren A."/>
            <person name="Chaudhuri R.R."/>
            <person name="La Ragione R."/>
            <person name="Hildebrand F."/>
            <person name="Pallen M.J."/>
        </authorList>
    </citation>
    <scope>NUCLEOTIDE SEQUENCE</scope>
    <source>
        <strain evidence="11">ChiSxjej2B14-8506</strain>
    </source>
</reference>
<accession>A0A9D1LSL5</accession>
<dbReference type="InterPro" id="IPR045070">
    <property type="entry name" value="MATE_MepA-like"/>
</dbReference>
<evidence type="ECO:0000313" key="12">
    <source>
        <dbReference type="Proteomes" id="UP000824123"/>
    </source>
</evidence>
<protein>
    <recommendedName>
        <fullName evidence="3">Multidrug export protein MepA</fullName>
    </recommendedName>
</protein>
<comment type="subcellular location">
    <subcellularLocation>
        <location evidence="1">Cell membrane</location>
        <topology evidence="1">Multi-pass membrane protein</topology>
    </subcellularLocation>
</comment>
<dbReference type="PANTHER" id="PTHR43549">
    <property type="entry name" value="MULTIDRUG RESISTANCE PROTEIN YPNP-RELATED"/>
    <property type="match status" value="1"/>
</dbReference>